<keyword evidence="2" id="KW-0238">DNA-binding</keyword>
<dbReference type="Gene3D" id="3.40.50.1390">
    <property type="entry name" value="Resolvase, N-terminal catalytic domain"/>
    <property type="match status" value="1"/>
</dbReference>
<dbReference type="PROSITE" id="PS51737">
    <property type="entry name" value="RECOMBINASE_DNA_BIND"/>
    <property type="match status" value="1"/>
</dbReference>
<dbReference type="CDD" id="cd00338">
    <property type="entry name" value="Ser_Recombinase"/>
    <property type="match status" value="1"/>
</dbReference>
<evidence type="ECO:0000259" key="6">
    <source>
        <dbReference type="PROSITE" id="PS51737"/>
    </source>
</evidence>
<dbReference type="Pfam" id="PF13408">
    <property type="entry name" value="Zn_ribbon_recom"/>
    <property type="match status" value="1"/>
</dbReference>
<evidence type="ECO:0000313" key="7">
    <source>
        <dbReference type="EMBL" id="GLQ33855.1"/>
    </source>
</evidence>
<gene>
    <name evidence="7" type="ORF">GCM10007939_01380</name>
</gene>
<evidence type="ECO:0000256" key="2">
    <source>
        <dbReference type="ARBA" id="ARBA00023125"/>
    </source>
</evidence>
<dbReference type="PROSITE" id="PS00397">
    <property type="entry name" value="RECOMBINASES_1"/>
    <property type="match status" value="1"/>
</dbReference>
<dbReference type="Proteomes" id="UP001156694">
    <property type="component" value="Unassembled WGS sequence"/>
</dbReference>
<dbReference type="SMART" id="SM00857">
    <property type="entry name" value="Resolvase"/>
    <property type="match status" value="1"/>
</dbReference>
<keyword evidence="3" id="KW-0233">DNA recombination</keyword>
<dbReference type="Pfam" id="PF00239">
    <property type="entry name" value="Resolvase"/>
    <property type="match status" value="1"/>
</dbReference>
<dbReference type="EMBL" id="BSNN01000001">
    <property type="protein sequence ID" value="GLQ33855.1"/>
    <property type="molecule type" value="Genomic_DNA"/>
</dbReference>
<dbReference type="InterPro" id="IPR006118">
    <property type="entry name" value="Recombinase_CS"/>
</dbReference>
<keyword evidence="1" id="KW-0229">DNA integration</keyword>
<dbReference type="SUPFAM" id="SSF53041">
    <property type="entry name" value="Resolvase-like"/>
    <property type="match status" value="1"/>
</dbReference>
<accession>A0ABQ5VR91</accession>
<feature type="domain" description="Resolvase/invertase-type recombinase catalytic" evidence="5">
    <location>
        <begin position="4"/>
        <end position="148"/>
    </location>
</feature>
<feature type="active site" description="O-(5'-phospho-DNA)-serine intermediate" evidence="4">
    <location>
        <position position="12"/>
    </location>
</feature>
<dbReference type="PANTHER" id="PTHR30461:SF23">
    <property type="entry name" value="DNA RECOMBINASE-RELATED"/>
    <property type="match status" value="1"/>
</dbReference>
<comment type="caution">
    <text evidence="7">The sequence shown here is derived from an EMBL/GenBank/DDBJ whole genome shotgun (WGS) entry which is preliminary data.</text>
</comment>
<dbReference type="PROSITE" id="PS51736">
    <property type="entry name" value="RECOMBINASES_3"/>
    <property type="match status" value="1"/>
</dbReference>
<dbReference type="InterPro" id="IPR036162">
    <property type="entry name" value="Resolvase-like_N_sf"/>
</dbReference>
<dbReference type="InterPro" id="IPR006119">
    <property type="entry name" value="Resolv_N"/>
</dbReference>
<dbReference type="InterPro" id="IPR050639">
    <property type="entry name" value="SSR_resolvase"/>
</dbReference>
<dbReference type="InterPro" id="IPR038109">
    <property type="entry name" value="DNA_bind_recomb_sf"/>
</dbReference>
<dbReference type="InterPro" id="IPR025827">
    <property type="entry name" value="Zn_ribbon_recom_dom"/>
</dbReference>
<reference evidence="8" key="1">
    <citation type="journal article" date="2019" name="Int. J. Syst. Evol. Microbiol.">
        <title>The Global Catalogue of Microorganisms (GCM) 10K type strain sequencing project: providing services to taxonomists for standard genome sequencing and annotation.</title>
        <authorList>
            <consortium name="The Broad Institute Genomics Platform"/>
            <consortium name="The Broad Institute Genome Sequencing Center for Infectious Disease"/>
            <person name="Wu L."/>
            <person name="Ma J."/>
        </authorList>
    </citation>
    <scope>NUCLEOTIDE SEQUENCE [LARGE SCALE GENOMIC DNA]</scope>
    <source>
        <strain evidence="8">NBRC 110140</strain>
    </source>
</reference>
<evidence type="ECO:0000256" key="3">
    <source>
        <dbReference type="ARBA" id="ARBA00023172"/>
    </source>
</evidence>
<organism evidence="7 8">
    <name type="scientific">Amylibacter marinus</name>
    <dbReference type="NCBI Taxonomy" id="1475483"/>
    <lineage>
        <taxon>Bacteria</taxon>
        <taxon>Pseudomonadati</taxon>
        <taxon>Pseudomonadota</taxon>
        <taxon>Alphaproteobacteria</taxon>
        <taxon>Rhodobacterales</taxon>
        <taxon>Paracoccaceae</taxon>
        <taxon>Amylibacter</taxon>
    </lineage>
</organism>
<keyword evidence="8" id="KW-1185">Reference proteome</keyword>
<dbReference type="RefSeq" id="WP_284375169.1">
    <property type="nucleotide sequence ID" value="NZ_BSNN01000001.1"/>
</dbReference>
<name>A0ABQ5VR91_9RHOB</name>
<protein>
    <recommendedName>
        <fullName evidence="9">Site-specific DNA recombinase</fullName>
    </recommendedName>
</protein>
<dbReference type="PANTHER" id="PTHR30461">
    <property type="entry name" value="DNA-INVERTASE FROM LAMBDOID PROPHAGE"/>
    <property type="match status" value="1"/>
</dbReference>
<evidence type="ECO:0008006" key="9">
    <source>
        <dbReference type="Google" id="ProtNLM"/>
    </source>
</evidence>
<feature type="domain" description="Recombinase" evidence="6">
    <location>
        <begin position="155"/>
        <end position="264"/>
    </location>
</feature>
<dbReference type="Gene3D" id="3.90.1750.20">
    <property type="entry name" value="Putative Large Serine Recombinase, Chain B, Domain 2"/>
    <property type="match status" value="1"/>
</dbReference>
<dbReference type="Pfam" id="PF07508">
    <property type="entry name" value="Recombinase"/>
    <property type="match status" value="1"/>
</dbReference>
<evidence type="ECO:0000256" key="1">
    <source>
        <dbReference type="ARBA" id="ARBA00022908"/>
    </source>
</evidence>
<evidence type="ECO:0000259" key="5">
    <source>
        <dbReference type="PROSITE" id="PS51736"/>
    </source>
</evidence>
<sequence>MNNQYFAYIRVSTVKQGEGVSLEAQREAIERYALNQGLSISRWFEEKETAAKQGRPLFTEMIKALKTGKAKGVIMHKIDRSARNLRDWATVGDLSDAGLDVHFAAESVDFTSRGGRLTADIQAVIAADYIRNLREETRKGMNGRLKQGLYPFKAPIGYVNNGRGKAKTICPRKGPLVKKLFQLYASGEHSFNSLVQAANEIGLTGDKGRPVGKTMIEKMLCNPFYIGLMHIQSTQKTYSGIHEPLISVDTFDQVAAVRAGKYVKKRVTYSHRFRRIFSCADCGKRFIAERQKGFVYYRCHTSLCPSATLREEVIENAVTRQLERLKVTADAATLIEKNIRNWTPSVTRTNNRGLQAASIKDIEAKKEKLLDALISGTIDKETYEKRHFKLLLEEKKIDEKAEETNKVETIVHKATELVELFKNPYFTYSLANDDEKRQFLEILYSNRKISGRNIELTTKNWVSEALSALAVFLGDPVPDAFRSYTELGLQDIEGIHDTLCCAELNQYAALCQAIRSRQSNTELPETPTEDSYRQAA</sequence>
<dbReference type="InterPro" id="IPR011109">
    <property type="entry name" value="DNA_bind_recombinase_dom"/>
</dbReference>
<evidence type="ECO:0000313" key="8">
    <source>
        <dbReference type="Proteomes" id="UP001156694"/>
    </source>
</evidence>
<proteinExistence type="predicted"/>
<evidence type="ECO:0000256" key="4">
    <source>
        <dbReference type="PROSITE-ProRule" id="PRU10137"/>
    </source>
</evidence>